<dbReference type="InterPro" id="IPR000835">
    <property type="entry name" value="HTH_MarR-typ"/>
</dbReference>
<evidence type="ECO:0000256" key="3">
    <source>
        <dbReference type="ARBA" id="ARBA00023163"/>
    </source>
</evidence>
<dbReference type="GO" id="GO:0003700">
    <property type="term" value="F:DNA-binding transcription factor activity"/>
    <property type="evidence" value="ECO:0007669"/>
    <property type="project" value="InterPro"/>
</dbReference>
<keyword evidence="3" id="KW-0804">Transcription</keyword>
<evidence type="ECO:0000259" key="4">
    <source>
        <dbReference type="PROSITE" id="PS50995"/>
    </source>
</evidence>
<dbReference type="InterPro" id="IPR036388">
    <property type="entry name" value="WH-like_DNA-bd_sf"/>
</dbReference>
<feature type="domain" description="HTH marR-type" evidence="4">
    <location>
        <begin position="1"/>
        <end position="153"/>
    </location>
</feature>
<evidence type="ECO:0000313" key="5">
    <source>
        <dbReference type="EMBL" id="KEQ50554.1"/>
    </source>
</evidence>
<accession>A0A081R5T1</accession>
<dbReference type="RefSeq" id="WP_042902276.1">
    <property type="nucleotide sequence ID" value="NZ_JPGB01000004.1"/>
</dbReference>
<dbReference type="AlphaFoldDB" id="A0A081R5T1"/>
<dbReference type="Proteomes" id="UP000028098">
    <property type="component" value="Unassembled WGS sequence"/>
</dbReference>
<dbReference type="GO" id="GO:0006950">
    <property type="term" value="P:response to stress"/>
    <property type="evidence" value="ECO:0007669"/>
    <property type="project" value="TreeGrafter"/>
</dbReference>
<protein>
    <submittedName>
        <fullName evidence="5">MarR family protein</fullName>
    </submittedName>
</protein>
<organism evidence="5 6">
    <name type="scientific">Streptococcus oralis</name>
    <dbReference type="NCBI Taxonomy" id="1303"/>
    <lineage>
        <taxon>Bacteria</taxon>
        <taxon>Bacillati</taxon>
        <taxon>Bacillota</taxon>
        <taxon>Bacilli</taxon>
        <taxon>Lactobacillales</taxon>
        <taxon>Streptococcaceae</taxon>
        <taxon>Streptococcus</taxon>
    </lineage>
</organism>
<dbReference type="Pfam" id="PF12802">
    <property type="entry name" value="MarR_2"/>
    <property type="match status" value="1"/>
</dbReference>
<dbReference type="EMBL" id="JPGB01000004">
    <property type="protein sequence ID" value="KEQ50554.1"/>
    <property type="molecule type" value="Genomic_DNA"/>
</dbReference>
<dbReference type="PROSITE" id="PS50995">
    <property type="entry name" value="HTH_MARR_2"/>
    <property type="match status" value="1"/>
</dbReference>
<evidence type="ECO:0000256" key="2">
    <source>
        <dbReference type="ARBA" id="ARBA00023125"/>
    </source>
</evidence>
<dbReference type="SUPFAM" id="SSF46785">
    <property type="entry name" value="Winged helix' DNA-binding domain"/>
    <property type="match status" value="1"/>
</dbReference>
<keyword evidence="2" id="KW-0238">DNA-binding</keyword>
<dbReference type="Gene3D" id="1.10.10.10">
    <property type="entry name" value="Winged helix-like DNA-binding domain superfamily/Winged helix DNA-binding domain"/>
    <property type="match status" value="1"/>
</dbReference>
<name>A0A081R5T1_STROR</name>
<evidence type="ECO:0000256" key="1">
    <source>
        <dbReference type="ARBA" id="ARBA00023015"/>
    </source>
</evidence>
<reference evidence="5 6" key="1">
    <citation type="submission" date="2014-05" db="EMBL/GenBank/DDBJ databases">
        <authorList>
            <person name="Daugherty S.C."/>
            <person name="Tallon L.J."/>
            <person name="Sadzewicz L."/>
            <person name="Kilian M."/>
            <person name="Tettelin H."/>
        </authorList>
    </citation>
    <scope>NUCLEOTIDE SEQUENCE [LARGE SCALE GENOMIC DNA]</scope>
    <source>
        <strain evidence="5 6">SK143</strain>
    </source>
</reference>
<dbReference type="InterPro" id="IPR036390">
    <property type="entry name" value="WH_DNA-bd_sf"/>
</dbReference>
<keyword evidence="1" id="KW-0805">Transcription regulation</keyword>
<comment type="caution">
    <text evidence="5">The sequence shown here is derived from an EMBL/GenBank/DDBJ whole genome shotgun (WGS) entry which is preliminary data.</text>
</comment>
<dbReference type="PANTHER" id="PTHR33164:SF64">
    <property type="entry name" value="TRANSCRIPTIONAL REGULATOR SLYA"/>
    <property type="match status" value="1"/>
</dbReference>
<dbReference type="SMART" id="SM00347">
    <property type="entry name" value="HTH_MARR"/>
    <property type="match status" value="1"/>
</dbReference>
<sequence length="153" mass="17751">MSKYHFNSIYKNDETESTGLLFIKVYNKWESNLKRVLKSVGLTLPQFIVLTSLLFLNNREEYVTQVDIARFTGMDVMTVSQIVRLLEKKDYIRRDQHPKDSRAKLVSVTKSGAEKVNQALPLVEGIDENFFEKLSNDRESFNRMLAVLEDKNA</sequence>
<gene>
    <name evidence="5" type="ORF">SK143_0608</name>
</gene>
<proteinExistence type="predicted"/>
<dbReference type="InterPro" id="IPR039422">
    <property type="entry name" value="MarR/SlyA-like"/>
</dbReference>
<dbReference type="GO" id="GO:0003677">
    <property type="term" value="F:DNA binding"/>
    <property type="evidence" value="ECO:0007669"/>
    <property type="project" value="UniProtKB-KW"/>
</dbReference>
<dbReference type="PANTHER" id="PTHR33164">
    <property type="entry name" value="TRANSCRIPTIONAL REGULATOR, MARR FAMILY"/>
    <property type="match status" value="1"/>
</dbReference>
<dbReference type="PATRIC" id="fig|1303.44.peg.567"/>
<evidence type="ECO:0000313" key="6">
    <source>
        <dbReference type="Proteomes" id="UP000028098"/>
    </source>
</evidence>